<feature type="domain" description="PLD phosphodiesterase" evidence="1">
    <location>
        <begin position="162"/>
        <end position="189"/>
    </location>
</feature>
<proteinExistence type="predicted"/>
<dbReference type="InterPro" id="IPR025202">
    <property type="entry name" value="PLD-like_dom"/>
</dbReference>
<dbReference type="AlphaFoldDB" id="A0A6A5TB96"/>
<dbReference type="EMBL" id="ML977044">
    <property type="protein sequence ID" value="KAF1948999.1"/>
    <property type="molecule type" value="Genomic_DNA"/>
</dbReference>
<dbReference type="Pfam" id="PF13091">
    <property type="entry name" value="PLDc_2"/>
    <property type="match status" value="1"/>
</dbReference>
<protein>
    <submittedName>
        <fullName evidence="2">Phospholipase D/nuclease</fullName>
    </submittedName>
</protein>
<dbReference type="GO" id="GO:0032049">
    <property type="term" value="P:cardiolipin biosynthetic process"/>
    <property type="evidence" value="ECO:0007669"/>
    <property type="project" value="UniProtKB-ARBA"/>
</dbReference>
<dbReference type="CDD" id="cd00138">
    <property type="entry name" value="PLDc_SF"/>
    <property type="match status" value="1"/>
</dbReference>
<reference evidence="2" key="1">
    <citation type="journal article" date="2020" name="Stud. Mycol.">
        <title>101 Dothideomycetes genomes: a test case for predicting lifestyles and emergence of pathogens.</title>
        <authorList>
            <person name="Haridas S."/>
            <person name="Albert R."/>
            <person name="Binder M."/>
            <person name="Bloem J."/>
            <person name="Labutti K."/>
            <person name="Salamov A."/>
            <person name="Andreopoulos B."/>
            <person name="Baker S."/>
            <person name="Barry K."/>
            <person name="Bills G."/>
            <person name="Bluhm B."/>
            <person name="Cannon C."/>
            <person name="Castanera R."/>
            <person name="Culley D."/>
            <person name="Daum C."/>
            <person name="Ezra D."/>
            <person name="Gonzalez J."/>
            <person name="Henrissat B."/>
            <person name="Kuo A."/>
            <person name="Liang C."/>
            <person name="Lipzen A."/>
            <person name="Lutzoni F."/>
            <person name="Magnuson J."/>
            <person name="Mondo S."/>
            <person name="Nolan M."/>
            <person name="Ohm R."/>
            <person name="Pangilinan J."/>
            <person name="Park H.-J."/>
            <person name="Ramirez L."/>
            <person name="Alfaro M."/>
            <person name="Sun H."/>
            <person name="Tritt A."/>
            <person name="Yoshinaga Y."/>
            <person name="Zwiers L.-H."/>
            <person name="Turgeon B."/>
            <person name="Goodwin S."/>
            <person name="Spatafora J."/>
            <person name="Crous P."/>
            <person name="Grigoriev I."/>
        </authorList>
    </citation>
    <scope>NUCLEOTIDE SEQUENCE</scope>
    <source>
        <strain evidence="2">CBS 675.92</strain>
    </source>
</reference>
<dbReference type="PANTHER" id="PTHR21248:SF11">
    <property type="entry name" value="PLD PHOSPHODIESTERASE DOMAIN-CONTAINING PROTEIN"/>
    <property type="match status" value="1"/>
</dbReference>
<dbReference type="GO" id="GO:0030572">
    <property type="term" value="F:phosphatidyltransferase activity"/>
    <property type="evidence" value="ECO:0007669"/>
    <property type="project" value="UniProtKB-ARBA"/>
</dbReference>
<keyword evidence="3" id="KW-1185">Reference proteome</keyword>
<name>A0A6A5TB96_9PLEO</name>
<dbReference type="PROSITE" id="PS50035">
    <property type="entry name" value="PLD"/>
    <property type="match status" value="2"/>
</dbReference>
<dbReference type="InterPro" id="IPR001736">
    <property type="entry name" value="PLipase_D/transphosphatidylase"/>
</dbReference>
<dbReference type="SUPFAM" id="SSF56024">
    <property type="entry name" value="Phospholipase D/nuclease"/>
    <property type="match status" value="2"/>
</dbReference>
<dbReference type="PANTHER" id="PTHR21248">
    <property type="entry name" value="CARDIOLIPIN SYNTHASE"/>
    <property type="match status" value="1"/>
</dbReference>
<feature type="domain" description="PLD phosphodiesterase" evidence="1">
    <location>
        <begin position="413"/>
        <end position="440"/>
    </location>
</feature>
<dbReference type="Gene3D" id="3.30.870.10">
    <property type="entry name" value="Endonuclease Chain A"/>
    <property type="match status" value="2"/>
</dbReference>
<sequence length="482" mass="53872">MSPTATPISQPFLETLDAAAHVNTKDDPNYYVQDPKALISSSKLHSFMNGTGSAIYHSLVPLLQSTNHELILVTCFWARSDTLDTLNHVLRNLSDKAIRRGTEKIRVQLCFSSSSLFQKLFHKQTTAGQEYPPSDWVRKLGLPDKSELGGLDLRVKSIFILPFSVMHPKFIIVDRHTVVLPSCNISWEEWFEGAITFSGPIVEQFLKFYNMFWQRTKILPFQEDMDDTPPWQAESPGTIDKGHAHIITNFPQSLDNSSPMASIPTVFLPSPHHRNPQFRPFAPSTSIVAPPTPLNTFILTLFAKAEKSIHIQTPNITSPPVLTFLLKALARGIDVTILTSSRLMILEQLVTAGRTTSQCIKTLVKRYKKLSSESGRLITDEEAAMSGAQLGRLRVSYFEPLNGSRRRGEEGGEPQKSHLKMTIVDGEVLVLGSGNLDRASWFTSQELGVAFFDKNLVEAVEKSVDEAMKGRTRMVYESEADV</sequence>
<evidence type="ECO:0000259" key="1">
    <source>
        <dbReference type="PROSITE" id="PS50035"/>
    </source>
</evidence>
<evidence type="ECO:0000313" key="2">
    <source>
        <dbReference type="EMBL" id="KAF1948999.1"/>
    </source>
</evidence>
<dbReference type="SMART" id="SM00155">
    <property type="entry name" value="PLDc"/>
    <property type="match status" value="2"/>
</dbReference>
<accession>A0A6A5TB96</accession>
<dbReference type="Proteomes" id="UP000800035">
    <property type="component" value="Unassembled WGS sequence"/>
</dbReference>
<evidence type="ECO:0000313" key="3">
    <source>
        <dbReference type="Proteomes" id="UP000800035"/>
    </source>
</evidence>
<gene>
    <name evidence="2" type="ORF">CC80DRAFT_282858</name>
</gene>
<dbReference type="OrthoDB" id="2958217at2759"/>
<organism evidence="2 3">
    <name type="scientific">Byssothecium circinans</name>
    <dbReference type="NCBI Taxonomy" id="147558"/>
    <lineage>
        <taxon>Eukaryota</taxon>
        <taxon>Fungi</taxon>
        <taxon>Dikarya</taxon>
        <taxon>Ascomycota</taxon>
        <taxon>Pezizomycotina</taxon>
        <taxon>Dothideomycetes</taxon>
        <taxon>Pleosporomycetidae</taxon>
        <taxon>Pleosporales</taxon>
        <taxon>Massarineae</taxon>
        <taxon>Massarinaceae</taxon>
        <taxon>Byssothecium</taxon>
    </lineage>
</organism>